<evidence type="ECO:0000313" key="2">
    <source>
        <dbReference type="Proteomes" id="UP000437068"/>
    </source>
</evidence>
<accession>A0A6A4DFP5</accession>
<comment type="caution">
    <text evidence="1">The sequence shown here is derived from an EMBL/GenBank/DDBJ whole genome shotgun (WGS) entry which is preliminary data.</text>
</comment>
<organism evidence="1 2">
    <name type="scientific">Phytophthora fragariae</name>
    <dbReference type="NCBI Taxonomy" id="53985"/>
    <lineage>
        <taxon>Eukaryota</taxon>
        <taxon>Sar</taxon>
        <taxon>Stramenopiles</taxon>
        <taxon>Oomycota</taxon>
        <taxon>Peronosporomycetes</taxon>
        <taxon>Peronosporales</taxon>
        <taxon>Peronosporaceae</taxon>
        <taxon>Phytophthora</taxon>
    </lineage>
</organism>
<evidence type="ECO:0000313" key="1">
    <source>
        <dbReference type="EMBL" id="KAE9307551.1"/>
    </source>
</evidence>
<dbReference type="EMBL" id="QXGE01000618">
    <property type="protein sequence ID" value="KAE9307551.1"/>
    <property type="molecule type" value="Genomic_DNA"/>
</dbReference>
<dbReference type="AlphaFoldDB" id="A0A6A4DFP5"/>
<sequence length="96" mass="10447">MPSAFPPIPVVHPFTRSDIQYNRTRLTRFLLHDAAQDHAPAHAAVALLGTVSKDNADRLDTATRESEKGFQVCVVCAFENFIDALFCSICGDGRGG</sequence>
<dbReference type="Proteomes" id="UP000437068">
    <property type="component" value="Unassembled WGS sequence"/>
</dbReference>
<gene>
    <name evidence="1" type="ORF">PF001_g11563</name>
</gene>
<proteinExistence type="predicted"/>
<protein>
    <submittedName>
        <fullName evidence="1">Uncharacterized protein</fullName>
    </submittedName>
</protein>
<reference evidence="1 2" key="1">
    <citation type="submission" date="2018-08" db="EMBL/GenBank/DDBJ databases">
        <title>Genomic investigation of the strawberry pathogen Phytophthora fragariae indicates pathogenicity is determined by transcriptional variation in three key races.</title>
        <authorList>
            <person name="Adams T.M."/>
            <person name="Armitage A.D."/>
            <person name="Sobczyk M.K."/>
            <person name="Bates H.J."/>
            <person name="Dunwell J.M."/>
            <person name="Nellist C.F."/>
            <person name="Harrison R.J."/>
        </authorList>
    </citation>
    <scope>NUCLEOTIDE SEQUENCE [LARGE SCALE GENOMIC DNA]</scope>
    <source>
        <strain evidence="1 2">A4</strain>
    </source>
</reference>
<name>A0A6A4DFP5_9STRA</name>